<accession>A0ABW2NRA7</accession>
<comment type="function">
    <text evidence="10">Part of the ABC transporter FtsEX involved in asymmetric cellular division facilitating the initiation of sporulation.</text>
</comment>
<evidence type="ECO:0000256" key="2">
    <source>
        <dbReference type="ARBA" id="ARBA00007379"/>
    </source>
</evidence>
<protein>
    <recommendedName>
        <fullName evidence="3 10">Cell division protein FtsX</fullName>
    </recommendedName>
</protein>
<keyword evidence="7 11" id="KW-1133">Transmembrane helix</keyword>
<sequence>MKIRTLKRHFAESGKSLVRNGWMTFASVSAVTVTLLLVGVFLAILLNINHVASQIEKDVHIRAYIDQTEKKENYANYEKELEKIQKVKSVKFESKEQGLKNLIEDLGDEGKVFSGLQKENPLPDRFVIETVKPQDTALVAKQIEKYPFVYKVEYGKGTVEKLFEVTGAARNVGIALVIGLIFTAMFLIANTIKLTIVSRRREIEIMKLVGATNGFIRWPFFLEGFALGVMGALLPIIVLIVGYQFIFDSVSQKLGTVFIDLLPVYPLIPQLSLLMVAIGGTIGVWGSVTSVRKFLKV</sequence>
<dbReference type="PIRSF" id="PIRSF003097">
    <property type="entry name" value="FtsX"/>
    <property type="match status" value="1"/>
</dbReference>
<comment type="subcellular location">
    <subcellularLocation>
        <location evidence="1">Cell membrane</location>
        <topology evidence="1">Multi-pass membrane protein</topology>
    </subcellularLocation>
</comment>
<feature type="transmembrane region" description="Helical" evidence="11">
    <location>
        <begin position="172"/>
        <end position="192"/>
    </location>
</feature>
<dbReference type="RefSeq" id="WP_379750539.1">
    <property type="nucleotide sequence ID" value="NZ_JBHTCP010000049.1"/>
</dbReference>
<evidence type="ECO:0000256" key="8">
    <source>
        <dbReference type="ARBA" id="ARBA00023136"/>
    </source>
</evidence>
<evidence type="ECO:0000256" key="6">
    <source>
        <dbReference type="ARBA" id="ARBA00022692"/>
    </source>
</evidence>
<feature type="transmembrane region" description="Helical" evidence="11">
    <location>
        <begin position="21"/>
        <end position="46"/>
    </location>
</feature>
<feature type="transmembrane region" description="Helical" evidence="11">
    <location>
        <begin position="225"/>
        <end position="247"/>
    </location>
</feature>
<evidence type="ECO:0000256" key="9">
    <source>
        <dbReference type="ARBA" id="ARBA00023306"/>
    </source>
</evidence>
<evidence type="ECO:0000256" key="5">
    <source>
        <dbReference type="ARBA" id="ARBA00022618"/>
    </source>
</evidence>
<evidence type="ECO:0000256" key="10">
    <source>
        <dbReference type="PIRNR" id="PIRNR003097"/>
    </source>
</evidence>
<dbReference type="Proteomes" id="UP001596549">
    <property type="component" value="Unassembled WGS sequence"/>
</dbReference>
<dbReference type="PANTHER" id="PTHR47755:SF1">
    <property type="entry name" value="CELL DIVISION PROTEIN FTSX"/>
    <property type="match status" value="1"/>
</dbReference>
<evidence type="ECO:0000313" key="14">
    <source>
        <dbReference type="EMBL" id="MFC7372970.1"/>
    </source>
</evidence>
<keyword evidence="4 10" id="KW-1003">Cell membrane</keyword>
<keyword evidence="5 10" id="KW-0132">Cell division</keyword>
<evidence type="ECO:0000256" key="1">
    <source>
        <dbReference type="ARBA" id="ARBA00004651"/>
    </source>
</evidence>
<dbReference type="InterPro" id="IPR004513">
    <property type="entry name" value="FtsX"/>
</dbReference>
<evidence type="ECO:0000256" key="7">
    <source>
        <dbReference type="ARBA" id="ARBA00022989"/>
    </source>
</evidence>
<comment type="similarity">
    <text evidence="2 10">Belongs to the ABC-4 integral membrane protein family. FtsX subfamily.</text>
</comment>
<evidence type="ECO:0000259" key="13">
    <source>
        <dbReference type="Pfam" id="PF18075"/>
    </source>
</evidence>
<dbReference type="EMBL" id="JBHTCP010000049">
    <property type="protein sequence ID" value="MFC7372970.1"/>
    <property type="molecule type" value="Genomic_DNA"/>
</dbReference>
<dbReference type="InterPro" id="IPR058204">
    <property type="entry name" value="FtsX_firmicutes-type"/>
</dbReference>
<organism evidence="14 15">
    <name type="scientific">Fictibacillus iocasae</name>
    <dbReference type="NCBI Taxonomy" id="2715437"/>
    <lineage>
        <taxon>Bacteria</taxon>
        <taxon>Bacillati</taxon>
        <taxon>Bacillota</taxon>
        <taxon>Bacilli</taxon>
        <taxon>Bacillales</taxon>
        <taxon>Fictibacillaceae</taxon>
        <taxon>Fictibacillus</taxon>
    </lineage>
</organism>
<evidence type="ECO:0000313" key="15">
    <source>
        <dbReference type="Proteomes" id="UP001596549"/>
    </source>
</evidence>
<evidence type="ECO:0000256" key="3">
    <source>
        <dbReference type="ARBA" id="ARBA00021907"/>
    </source>
</evidence>
<dbReference type="NCBIfam" id="NF038347">
    <property type="entry name" value="FtsX_Gpos"/>
    <property type="match status" value="1"/>
</dbReference>
<dbReference type="PANTHER" id="PTHR47755">
    <property type="entry name" value="CELL DIVISION PROTEIN FTSX"/>
    <property type="match status" value="1"/>
</dbReference>
<dbReference type="InterPro" id="IPR040690">
    <property type="entry name" value="FtsX_ECD"/>
</dbReference>
<dbReference type="Pfam" id="PF02687">
    <property type="entry name" value="FtsX"/>
    <property type="match status" value="1"/>
</dbReference>
<name>A0ABW2NRA7_9BACL</name>
<proteinExistence type="inferred from homology"/>
<keyword evidence="6 11" id="KW-0812">Transmembrane</keyword>
<keyword evidence="15" id="KW-1185">Reference proteome</keyword>
<feature type="domain" description="ABC3 transporter permease C-terminal" evidence="12">
    <location>
        <begin position="175"/>
        <end position="293"/>
    </location>
</feature>
<gene>
    <name evidence="14" type="primary">ftsX</name>
    <name evidence="14" type="ORF">ACFQPF_15120</name>
</gene>
<comment type="caution">
    <text evidence="14">The sequence shown here is derived from an EMBL/GenBank/DDBJ whole genome shotgun (WGS) entry which is preliminary data.</text>
</comment>
<keyword evidence="8 10" id="KW-0472">Membrane</keyword>
<evidence type="ECO:0000256" key="11">
    <source>
        <dbReference type="SAM" id="Phobius"/>
    </source>
</evidence>
<dbReference type="InterPro" id="IPR003838">
    <property type="entry name" value="ABC3_permease_C"/>
</dbReference>
<evidence type="ECO:0000259" key="12">
    <source>
        <dbReference type="Pfam" id="PF02687"/>
    </source>
</evidence>
<keyword evidence="9 10" id="KW-0131">Cell cycle</keyword>
<feature type="transmembrane region" description="Helical" evidence="11">
    <location>
        <begin position="267"/>
        <end position="288"/>
    </location>
</feature>
<dbReference type="Gene3D" id="3.30.70.3040">
    <property type="match status" value="1"/>
</dbReference>
<dbReference type="Pfam" id="PF18075">
    <property type="entry name" value="FtsX_ECD"/>
    <property type="match status" value="1"/>
</dbReference>
<feature type="domain" description="FtsX extracellular" evidence="13">
    <location>
        <begin position="59"/>
        <end position="152"/>
    </location>
</feature>
<reference evidence="15" key="1">
    <citation type="journal article" date="2019" name="Int. J. Syst. Evol. Microbiol.">
        <title>The Global Catalogue of Microorganisms (GCM) 10K type strain sequencing project: providing services to taxonomists for standard genome sequencing and annotation.</title>
        <authorList>
            <consortium name="The Broad Institute Genomics Platform"/>
            <consortium name="The Broad Institute Genome Sequencing Center for Infectious Disease"/>
            <person name="Wu L."/>
            <person name="Ma J."/>
        </authorList>
    </citation>
    <scope>NUCLEOTIDE SEQUENCE [LARGE SCALE GENOMIC DNA]</scope>
    <source>
        <strain evidence="15">NBRC 106396</strain>
    </source>
</reference>
<evidence type="ECO:0000256" key="4">
    <source>
        <dbReference type="ARBA" id="ARBA00022475"/>
    </source>
</evidence>